<dbReference type="AlphaFoldDB" id="A0A4R8GZC4"/>
<proteinExistence type="predicted"/>
<accession>A0A4R8GZC4</accession>
<dbReference type="STRING" id="926561.GCA_000379025_03004"/>
<keyword evidence="3" id="KW-1185">Reference proteome</keyword>
<keyword evidence="1" id="KW-0175">Coiled coil</keyword>
<protein>
    <submittedName>
        <fullName evidence="2">Uncharacterized protein DUF2802</fullName>
    </submittedName>
</protein>
<dbReference type="Proteomes" id="UP000295832">
    <property type="component" value="Unassembled WGS sequence"/>
</dbReference>
<feature type="coiled-coil region" evidence="1">
    <location>
        <begin position="37"/>
        <end position="98"/>
    </location>
</feature>
<dbReference type="EMBL" id="SOEG01000009">
    <property type="protein sequence ID" value="TDX51903.1"/>
    <property type="molecule type" value="Genomic_DNA"/>
</dbReference>
<comment type="caution">
    <text evidence="2">The sequence shown here is derived from an EMBL/GenBank/DDBJ whole genome shotgun (WGS) entry which is preliminary data.</text>
</comment>
<dbReference type="RefSeq" id="WP_134116164.1">
    <property type="nucleotide sequence ID" value="NZ_SOEG01000009.1"/>
</dbReference>
<sequence length="171" mass="20132">MEYILFVAGIVIIFISLFLTHRAQSDNDQYFLENEMISEVRILKKDLESKLENISKNKNDFNHILNNELNNNVQKKELAILNEKLEELIFKVEEFEFKLEGISERLNHSNNLSKLDNIEKTPLNNADKNNEYQEIKKLIDQGLSIVEVAQKLDMGSREVELIYKFNSRREI</sequence>
<evidence type="ECO:0000313" key="2">
    <source>
        <dbReference type="EMBL" id="TDX51903.1"/>
    </source>
</evidence>
<evidence type="ECO:0000256" key="1">
    <source>
        <dbReference type="SAM" id="Coils"/>
    </source>
</evidence>
<gene>
    <name evidence="2" type="ORF">C7959_10926</name>
</gene>
<reference evidence="2 3" key="1">
    <citation type="submission" date="2019-03" db="EMBL/GenBank/DDBJ databases">
        <title>Subsurface microbial communities from deep shales in Ohio and West Virginia, USA.</title>
        <authorList>
            <person name="Wrighton K."/>
        </authorList>
    </citation>
    <scope>NUCLEOTIDE SEQUENCE [LARGE SCALE GENOMIC DNA]</scope>
    <source>
        <strain evidence="2 3">MSL 6dP</strain>
    </source>
</reference>
<evidence type="ECO:0000313" key="3">
    <source>
        <dbReference type="Proteomes" id="UP000295832"/>
    </source>
</evidence>
<name>A0A4R8GZC4_9FIRM</name>
<organism evidence="2 3">
    <name type="scientific">Orenia marismortui</name>
    <dbReference type="NCBI Taxonomy" id="46469"/>
    <lineage>
        <taxon>Bacteria</taxon>
        <taxon>Bacillati</taxon>
        <taxon>Bacillota</taxon>
        <taxon>Clostridia</taxon>
        <taxon>Halanaerobiales</taxon>
        <taxon>Halobacteroidaceae</taxon>
        <taxon>Orenia</taxon>
    </lineage>
</organism>